<dbReference type="RefSeq" id="WP_155696005.1">
    <property type="nucleotide sequence ID" value="NZ_WOCD01000003.1"/>
</dbReference>
<dbReference type="OrthoDB" id="9788802at2"/>
<dbReference type="Proteomes" id="UP000439994">
    <property type="component" value="Unassembled WGS sequence"/>
</dbReference>
<protein>
    <submittedName>
        <fullName evidence="2">Prepilin-type N-terminal cleavage/methylation domain-containing protein</fullName>
    </submittedName>
</protein>
<evidence type="ECO:0000313" key="3">
    <source>
        <dbReference type="Proteomes" id="UP000439994"/>
    </source>
</evidence>
<dbReference type="InterPro" id="IPR012902">
    <property type="entry name" value="N_methyl_site"/>
</dbReference>
<sequence>MSKTSPSFNQKGFTLVELVLVVVILGILAIATSKFIIFGTEIYIQATDRQHVLSKSRFVVERLTRELRASVPNSVRVSADKSCINFIPIKASGAYRDDVDAVQPPMSPKVGKEIDIVSWSGTYDASDRFYIYPQSSRDIYLTDTQWASISSVAENPNTPNYRVTFTRDNTFPYSSPNKRFYTARTSVYYCLTNNTIYRYEQPSISGFFYTSNIVAAFGDIMAEGLTNELASEPPFNFRPGALYRNSVVNLYFEFAANLDENMFFNQEVHIPNVP</sequence>
<keyword evidence="3" id="KW-1185">Reference proteome</keyword>
<reference evidence="2 3" key="1">
    <citation type="submission" date="2019-11" db="EMBL/GenBank/DDBJ databases">
        <title>P. haliotis isolates from Z. marina roots.</title>
        <authorList>
            <person name="Cohen M."/>
            <person name="Jospin G."/>
            <person name="Eisen J.A."/>
            <person name="Coil D.A."/>
        </authorList>
    </citation>
    <scope>NUCLEOTIDE SEQUENCE [LARGE SCALE GENOMIC DNA]</scope>
    <source>
        <strain evidence="2 3">UCD-MCMsp1aY</strain>
    </source>
</reference>
<proteinExistence type="predicted"/>
<evidence type="ECO:0000313" key="2">
    <source>
        <dbReference type="EMBL" id="MUH72860.1"/>
    </source>
</evidence>
<keyword evidence="1" id="KW-0472">Membrane</keyword>
<keyword evidence="1" id="KW-0812">Transmembrane</keyword>
<dbReference type="EMBL" id="WOCD01000003">
    <property type="protein sequence ID" value="MUH72860.1"/>
    <property type="molecule type" value="Genomic_DNA"/>
</dbReference>
<comment type="caution">
    <text evidence="2">The sequence shown here is derived from an EMBL/GenBank/DDBJ whole genome shotgun (WGS) entry which is preliminary data.</text>
</comment>
<evidence type="ECO:0000256" key="1">
    <source>
        <dbReference type="SAM" id="Phobius"/>
    </source>
</evidence>
<name>A0A6N8FCY5_9GAMM</name>
<dbReference type="NCBIfam" id="TIGR02532">
    <property type="entry name" value="IV_pilin_GFxxxE"/>
    <property type="match status" value="1"/>
</dbReference>
<keyword evidence="1" id="KW-1133">Transmembrane helix</keyword>
<organism evidence="2 3">
    <name type="scientific">Psychrosphaera haliotis</name>
    <dbReference type="NCBI Taxonomy" id="555083"/>
    <lineage>
        <taxon>Bacteria</taxon>
        <taxon>Pseudomonadati</taxon>
        <taxon>Pseudomonadota</taxon>
        <taxon>Gammaproteobacteria</taxon>
        <taxon>Alteromonadales</taxon>
        <taxon>Pseudoalteromonadaceae</taxon>
        <taxon>Psychrosphaera</taxon>
    </lineage>
</organism>
<feature type="transmembrane region" description="Helical" evidence="1">
    <location>
        <begin position="12"/>
        <end position="31"/>
    </location>
</feature>
<dbReference type="AlphaFoldDB" id="A0A6N8FCY5"/>
<gene>
    <name evidence="2" type="ORF">GNP35_10340</name>
</gene>
<dbReference type="PROSITE" id="PS00409">
    <property type="entry name" value="PROKAR_NTER_METHYL"/>
    <property type="match status" value="1"/>
</dbReference>
<accession>A0A6N8FCY5</accession>
<dbReference type="Pfam" id="PF07963">
    <property type="entry name" value="N_methyl"/>
    <property type="match status" value="1"/>
</dbReference>